<dbReference type="PANTHER" id="PTHR37540">
    <property type="entry name" value="TRANSCRIPTION FACTOR (ACR-2), PUTATIVE-RELATED-RELATED"/>
    <property type="match status" value="1"/>
</dbReference>
<evidence type="ECO:0000313" key="2">
    <source>
        <dbReference type="Proteomes" id="UP000799750"/>
    </source>
</evidence>
<dbReference type="PANTHER" id="PTHR37540:SF5">
    <property type="entry name" value="TRANSCRIPTION FACTOR DOMAIN-CONTAINING PROTEIN"/>
    <property type="match status" value="1"/>
</dbReference>
<gene>
    <name evidence="1" type="ORF">BU16DRAFT_536502</name>
</gene>
<dbReference type="EMBL" id="MU004185">
    <property type="protein sequence ID" value="KAF2498479.1"/>
    <property type="molecule type" value="Genomic_DNA"/>
</dbReference>
<dbReference type="Proteomes" id="UP000799750">
    <property type="component" value="Unassembled WGS sequence"/>
</dbReference>
<dbReference type="OrthoDB" id="4158087at2759"/>
<keyword evidence="2" id="KW-1185">Reference proteome</keyword>
<dbReference type="AlphaFoldDB" id="A0A6A6R1R9"/>
<proteinExistence type="predicted"/>
<accession>A0A6A6R1R9</accession>
<protein>
    <submittedName>
        <fullName evidence="1">Uncharacterized protein</fullName>
    </submittedName>
</protein>
<reference evidence="1" key="1">
    <citation type="journal article" date="2020" name="Stud. Mycol.">
        <title>101 Dothideomycetes genomes: a test case for predicting lifestyles and emergence of pathogens.</title>
        <authorList>
            <person name="Haridas S."/>
            <person name="Albert R."/>
            <person name="Binder M."/>
            <person name="Bloem J."/>
            <person name="Labutti K."/>
            <person name="Salamov A."/>
            <person name="Andreopoulos B."/>
            <person name="Baker S."/>
            <person name="Barry K."/>
            <person name="Bills G."/>
            <person name="Bluhm B."/>
            <person name="Cannon C."/>
            <person name="Castanera R."/>
            <person name="Culley D."/>
            <person name="Daum C."/>
            <person name="Ezra D."/>
            <person name="Gonzalez J."/>
            <person name="Henrissat B."/>
            <person name="Kuo A."/>
            <person name="Liang C."/>
            <person name="Lipzen A."/>
            <person name="Lutzoni F."/>
            <person name="Magnuson J."/>
            <person name="Mondo S."/>
            <person name="Nolan M."/>
            <person name="Ohm R."/>
            <person name="Pangilinan J."/>
            <person name="Park H.-J."/>
            <person name="Ramirez L."/>
            <person name="Alfaro M."/>
            <person name="Sun H."/>
            <person name="Tritt A."/>
            <person name="Yoshinaga Y."/>
            <person name="Zwiers L.-H."/>
            <person name="Turgeon B."/>
            <person name="Goodwin S."/>
            <person name="Spatafora J."/>
            <person name="Crous P."/>
            <person name="Grigoriev I."/>
        </authorList>
    </citation>
    <scope>NUCLEOTIDE SEQUENCE</scope>
    <source>
        <strain evidence="1">CBS 269.34</strain>
    </source>
</reference>
<evidence type="ECO:0000313" key="1">
    <source>
        <dbReference type="EMBL" id="KAF2498479.1"/>
    </source>
</evidence>
<sequence length="456" mass="51228">MSFIVTTPAKQSVEEKRKLIRSHVMRGKNRKMLPTRPRSWIDGDKANDRELLKEGTYVSVPANVGGLFSFTAFSAEISPDMLEAIWELKRSMFPIELALESHRSGTSWLEPICGDAACLHFTVFIAKEYLRFDLGQKENSKMALYHLVKALAILQQRLGSGDDELSTSDSTILVIVGLTLAATGLGDLETAVNHLNGLYKMVLLRGGISALQWNRSLQAKIFRQVSPIEISSLSTGHQPLFFSDGVSWDSYIASQGCRPAPVGQDSDLDLPIRASDLGYFLDGLDTRLHSIWDDISEFVRAANIATQCNRGIDSELYQEVMVSIHYRLVNLRFNTGTINEVTRLALLSFSSTLFLQWRGVKIRFERLAQDLKRALSMLGRSSEAIPAQLIVWLYITGSICVFNEHEQAYFQPVLVEALQSMRSWHEIRSSLKSVLWVDVLHDPPAKHMVEVMVPKV</sequence>
<organism evidence="1 2">
    <name type="scientific">Lophium mytilinum</name>
    <dbReference type="NCBI Taxonomy" id="390894"/>
    <lineage>
        <taxon>Eukaryota</taxon>
        <taxon>Fungi</taxon>
        <taxon>Dikarya</taxon>
        <taxon>Ascomycota</taxon>
        <taxon>Pezizomycotina</taxon>
        <taxon>Dothideomycetes</taxon>
        <taxon>Pleosporomycetidae</taxon>
        <taxon>Mytilinidiales</taxon>
        <taxon>Mytilinidiaceae</taxon>
        <taxon>Lophium</taxon>
    </lineage>
</organism>
<name>A0A6A6R1R9_9PEZI</name>